<proteinExistence type="predicted"/>
<evidence type="ECO:0000313" key="2">
    <source>
        <dbReference type="EnsemblPlants" id="ORUFI08G13900.1"/>
    </source>
</evidence>
<evidence type="ECO:0000313" key="3">
    <source>
        <dbReference type="Proteomes" id="UP000008022"/>
    </source>
</evidence>
<keyword evidence="3" id="KW-1185">Reference proteome</keyword>
<protein>
    <submittedName>
        <fullName evidence="2">Uncharacterized protein</fullName>
    </submittedName>
</protein>
<reference evidence="3" key="1">
    <citation type="submission" date="2013-06" db="EMBL/GenBank/DDBJ databases">
        <authorList>
            <person name="Zhao Q."/>
        </authorList>
    </citation>
    <scope>NUCLEOTIDE SEQUENCE</scope>
    <source>
        <strain evidence="3">cv. W1943</strain>
    </source>
</reference>
<dbReference type="HOGENOM" id="CLU_2268135_0_0_1"/>
<dbReference type="Proteomes" id="UP000008022">
    <property type="component" value="Unassembled WGS sequence"/>
</dbReference>
<dbReference type="AlphaFoldDB" id="A0A0E0QI22"/>
<dbReference type="EnsemblPlants" id="ORUFI08G13900.1">
    <property type="protein sequence ID" value="ORUFI08G13900.1"/>
    <property type="gene ID" value="ORUFI08G13900"/>
</dbReference>
<feature type="region of interest" description="Disordered" evidence="1">
    <location>
        <begin position="66"/>
        <end position="103"/>
    </location>
</feature>
<accession>A0A0E0QI22</accession>
<organism evidence="2 3">
    <name type="scientific">Oryza rufipogon</name>
    <name type="common">Brownbeard rice</name>
    <name type="synonym">Asian wild rice</name>
    <dbReference type="NCBI Taxonomy" id="4529"/>
    <lineage>
        <taxon>Eukaryota</taxon>
        <taxon>Viridiplantae</taxon>
        <taxon>Streptophyta</taxon>
        <taxon>Embryophyta</taxon>
        <taxon>Tracheophyta</taxon>
        <taxon>Spermatophyta</taxon>
        <taxon>Magnoliopsida</taxon>
        <taxon>Liliopsida</taxon>
        <taxon>Poales</taxon>
        <taxon>Poaceae</taxon>
        <taxon>BOP clade</taxon>
        <taxon>Oryzoideae</taxon>
        <taxon>Oryzeae</taxon>
        <taxon>Oryzinae</taxon>
        <taxon>Oryza</taxon>
    </lineage>
</organism>
<sequence length="103" mass="10564">MSAGGRRGGSTSTVERWRARHRRIRHGTDTGAAAMGDGMWEAGYPAAAPCPTRGDPAAVRRIRCDGESGAEPARGGAAAPPPLASGGWRGVAGSGTARLRARR</sequence>
<evidence type="ECO:0000256" key="1">
    <source>
        <dbReference type="SAM" id="MobiDB-lite"/>
    </source>
</evidence>
<name>A0A0E0QI22_ORYRU</name>
<feature type="region of interest" description="Disordered" evidence="1">
    <location>
        <begin position="1"/>
        <end position="33"/>
    </location>
</feature>
<dbReference type="Gramene" id="ORUFI08G13900.1">
    <property type="protein sequence ID" value="ORUFI08G13900.1"/>
    <property type="gene ID" value="ORUFI08G13900"/>
</dbReference>
<feature type="compositionally biased region" description="Low complexity" evidence="1">
    <location>
        <begin position="67"/>
        <end position="78"/>
    </location>
</feature>
<reference evidence="2" key="2">
    <citation type="submission" date="2015-06" db="UniProtKB">
        <authorList>
            <consortium name="EnsemblPlants"/>
        </authorList>
    </citation>
    <scope>IDENTIFICATION</scope>
</reference>